<dbReference type="GO" id="GO:0019843">
    <property type="term" value="F:rRNA binding"/>
    <property type="evidence" value="ECO:0007669"/>
    <property type="project" value="UniProtKB-UniRule"/>
</dbReference>
<dbReference type="InterPro" id="IPR008991">
    <property type="entry name" value="Translation_prot_SH3-like_sf"/>
</dbReference>
<dbReference type="InterPro" id="IPR041988">
    <property type="entry name" value="Ribosomal_uL24_KOW"/>
</dbReference>
<reference evidence="8 9" key="1">
    <citation type="journal article" date="2015" name="Nature">
        <title>rRNA introns, odd ribosomes, and small enigmatic genomes across a large radiation of phyla.</title>
        <authorList>
            <person name="Brown C.T."/>
            <person name="Hug L.A."/>
            <person name="Thomas B.C."/>
            <person name="Sharon I."/>
            <person name="Castelle C.J."/>
            <person name="Singh A."/>
            <person name="Wilkins M.J."/>
            <person name="Williams K.H."/>
            <person name="Banfield J.F."/>
        </authorList>
    </citation>
    <scope>NUCLEOTIDE SEQUENCE [LARGE SCALE GENOMIC DNA]</scope>
</reference>
<dbReference type="SUPFAM" id="SSF50104">
    <property type="entry name" value="Translation proteins SH3-like domain"/>
    <property type="match status" value="1"/>
</dbReference>
<dbReference type="GO" id="GO:1990904">
    <property type="term" value="C:ribonucleoprotein complex"/>
    <property type="evidence" value="ECO:0007669"/>
    <property type="project" value="UniProtKB-KW"/>
</dbReference>
<dbReference type="Proteomes" id="UP000034616">
    <property type="component" value="Unassembled WGS sequence"/>
</dbReference>
<keyword evidence="5" id="KW-0699">rRNA-binding</keyword>
<dbReference type="PROSITE" id="PS01108">
    <property type="entry name" value="RIBOSOMAL_L24"/>
    <property type="match status" value="1"/>
</dbReference>
<keyword evidence="5" id="KW-0694">RNA-binding</keyword>
<feature type="domain" description="KOW" evidence="7">
    <location>
        <begin position="2"/>
        <end position="29"/>
    </location>
</feature>
<keyword evidence="3 5" id="KW-0687">Ribonucleoprotein</keyword>
<keyword evidence="2 5" id="KW-0689">Ribosomal protein</keyword>
<comment type="subunit">
    <text evidence="5">Part of the 50S ribosomal subunit.</text>
</comment>
<gene>
    <name evidence="5" type="primary">rplX</name>
    <name evidence="8" type="ORF">UU35_C0002G0030</name>
</gene>
<evidence type="ECO:0000313" key="8">
    <source>
        <dbReference type="EMBL" id="KKR87529.1"/>
    </source>
</evidence>
<proteinExistence type="inferred from homology"/>
<dbReference type="EMBL" id="LCAH01000002">
    <property type="protein sequence ID" value="KKR87529.1"/>
    <property type="molecule type" value="Genomic_DNA"/>
</dbReference>
<dbReference type="InterPro" id="IPR005825">
    <property type="entry name" value="Ribosomal_uL24_CS"/>
</dbReference>
<dbReference type="HAMAP" id="MF_01326_B">
    <property type="entry name" value="Ribosomal_uL24_B"/>
    <property type="match status" value="1"/>
</dbReference>
<dbReference type="Pfam" id="PF17136">
    <property type="entry name" value="ribosomal_L24"/>
    <property type="match status" value="1"/>
</dbReference>
<dbReference type="PANTHER" id="PTHR12903">
    <property type="entry name" value="MITOCHONDRIAL RIBOSOMAL PROTEIN L24"/>
    <property type="match status" value="1"/>
</dbReference>
<comment type="caution">
    <text evidence="8">The sequence shown here is derived from an EMBL/GenBank/DDBJ whole genome shotgun (WGS) entry which is preliminary data.</text>
</comment>
<dbReference type="InterPro" id="IPR005824">
    <property type="entry name" value="KOW"/>
</dbReference>
<comment type="similarity">
    <text evidence="1 5 6">Belongs to the universal ribosomal protein uL24 family.</text>
</comment>
<dbReference type="NCBIfam" id="TIGR01079">
    <property type="entry name" value="rplX_bact"/>
    <property type="match status" value="1"/>
</dbReference>
<dbReference type="InterPro" id="IPR014722">
    <property type="entry name" value="Rib_uL2_dom2"/>
</dbReference>
<dbReference type="SMART" id="SM00739">
    <property type="entry name" value="KOW"/>
    <property type="match status" value="1"/>
</dbReference>
<accession>A0A0G0UF19</accession>
<evidence type="ECO:0000256" key="2">
    <source>
        <dbReference type="ARBA" id="ARBA00022980"/>
    </source>
</evidence>
<dbReference type="GO" id="GO:0003735">
    <property type="term" value="F:structural constituent of ribosome"/>
    <property type="evidence" value="ECO:0007669"/>
    <property type="project" value="InterPro"/>
</dbReference>
<dbReference type="Gene3D" id="2.30.30.30">
    <property type="match status" value="1"/>
</dbReference>
<evidence type="ECO:0000256" key="1">
    <source>
        <dbReference type="ARBA" id="ARBA00010618"/>
    </source>
</evidence>
<comment type="function">
    <text evidence="5">One of two assembly initiator proteins, it binds directly to the 5'-end of the 23S rRNA, where it nucleates assembly of the 50S subunit.</text>
</comment>
<name>A0A0G0UF19_9BACT</name>
<dbReference type="GO" id="GO:0006412">
    <property type="term" value="P:translation"/>
    <property type="evidence" value="ECO:0007669"/>
    <property type="project" value="UniProtKB-UniRule"/>
</dbReference>
<comment type="function">
    <text evidence="5">One of the proteins that surrounds the polypeptide exit tunnel on the outside of the subunit.</text>
</comment>
<dbReference type="GO" id="GO:0005840">
    <property type="term" value="C:ribosome"/>
    <property type="evidence" value="ECO:0007669"/>
    <property type="project" value="UniProtKB-KW"/>
</dbReference>
<evidence type="ECO:0000259" key="7">
    <source>
        <dbReference type="SMART" id="SM00739"/>
    </source>
</evidence>
<evidence type="ECO:0000256" key="3">
    <source>
        <dbReference type="ARBA" id="ARBA00023274"/>
    </source>
</evidence>
<organism evidence="8 9">
    <name type="scientific">Candidatus Uhrbacteria bacterium GW2011_GWC2_41_11</name>
    <dbReference type="NCBI Taxonomy" id="1618985"/>
    <lineage>
        <taxon>Bacteria</taxon>
        <taxon>Candidatus Uhriibacteriota</taxon>
    </lineage>
</organism>
<evidence type="ECO:0000256" key="4">
    <source>
        <dbReference type="ARBA" id="ARBA00035206"/>
    </source>
</evidence>
<dbReference type="CDD" id="cd06089">
    <property type="entry name" value="KOW_RPL26"/>
    <property type="match status" value="1"/>
</dbReference>
<sequence length="108" mass="11993">MKIKTGDIVRIIAGKDKGKQGKVLQVFPDLQKVIVEGLNISVRHLRSRQKGQAGQKIEFPAPLHVSNIQYLSSKTGMIGRIGAKMIENNGKQVKVRVLHRKGKKEDIA</sequence>
<evidence type="ECO:0000313" key="9">
    <source>
        <dbReference type="Proteomes" id="UP000034616"/>
    </source>
</evidence>
<dbReference type="InterPro" id="IPR003256">
    <property type="entry name" value="Ribosomal_uL24"/>
</dbReference>
<evidence type="ECO:0000256" key="5">
    <source>
        <dbReference type="HAMAP-Rule" id="MF_01326"/>
    </source>
</evidence>
<evidence type="ECO:0000256" key="6">
    <source>
        <dbReference type="RuleBase" id="RU003477"/>
    </source>
</evidence>
<dbReference type="Pfam" id="PF00467">
    <property type="entry name" value="KOW"/>
    <property type="match status" value="1"/>
</dbReference>
<dbReference type="PATRIC" id="fig|1618985.3.peg.183"/>
<protein>
    <recommendedName>
        <fullName evidence="4 5">Large ribosomal subunit protein uL24</fullName>
    </recommendedName>
</protein>
<dbReference type="AlphaFoldDB" id="A0A0G0UF19"/>
<dbReference type="InterPro" id="IPR057264">
    <property type="entry name" value="Ribosomal_uL24_C"/>
</dbReference>